<dbReference type="PANTHER" id="PTHR28511:SF1">
    <property type="entry name" value="ENDONUCLEASE V"/>
    <property type="match status" value="1"/>
</dbReference>
<keyword evidence="3 8" id="KW-0963">Cytoplasm</keyword>
<dbReference type="GO" id="GO:0006281">
    <property type="term" value="P:DNA repair"/>
    <property type="evidence" value="ECO:0007669"/>
    <property type="project" value="UniProtKB-UniRule"/>
</dbReference>
<evidence type="ECO:0000256" key="3">
    <source>
        <dbReference type="ARBA" id="ARBA00022490"/>
    </source>
</evidence>
<proteinExistence type="inferred from homology"/>
<feature type="binding site" evidence="8">
    <location>
        <position position="40"/>
    </location>
    <ligand>
        <name>Mg(2+)</name>
        <dbReference type="ChEBI" id="CHEBI:18420"/>
    </ligand>
</feature>
<protein>
    <recommendedName>
        <fullName evidence="8">Endonuclease V</fullName>
        <ecNumber evidence="8">3.1.21.7</ecNumber>
    </recommendedName>
    <alternativeName>
        <fullName evidence="8">Deoxyinosine 3'endonuclease</fullName>
    </alternativeName>
    <alternativeName>
        <fullName evidence="8">Deoxyribonuclease V</fullName>
        <shortName evidence="8">DNase V</shortName>
    </alternativeName>
</protein>
<keyword evidence="7 8" id="KW-0460">Magnesium</keyword>
<comment type="caution">
    <text evidence="9">The sequence shown here is derived from an EMBL/GenBank/DDBJ whole genome shotgun (WGS) entry which is preliminary data.</text>
</comment>
<evidence type="ECO:0000313" key="9">
    <source>
        <dbReference type="EMBL" id="PVU76690.1"/>
    </source>
</evidence>
<keyword evidence="8" id="KW-0479">Metal-binding</keyword>
<keyword evidence="6 8" id="KW-0378">Hydrolase</keyword>
<comment type="subcellular location">
    <subcellularLocation>
        <location evidence="2 8">Cytoplasm</location>
    </subcellularLocation>
</comment>
<feature type="site" description="Interaction with target DNA" evidence="8">
    <location>
        <position position="73"/>
    </location>
</feature>
<dbReference type="GO" id="GO:0016891">
    <property type="term" value="F:RNA endonuclease activity producing 5'-phosphomonoesters, hydrolytic mechanism"/>
    <property type="evidence" value="ECO:0007669"/>
    <property type="project" value="TreeGrafter"/>
</dbReference>
<dbReference type="EC" id="3.1.21.7" evidence="8"/>
<evidence type="ECO:0000256" key="2">
    <source>
        <dbReference type="ARBA" id="ARBA00004496"/>
    </source>
</evidence>
<dbReference type="Gene3D" id="3.30.2170.10">
    <property type="entry name" value="archaeoglobus fulgidus dsm 4304 superfamily"/>
    <property type="match status" value="1"/>
</dbReference>
<organism evidence="9 10">
    <name type="scientific">Acidianus hospitalis</name>
    <dbReference type="NCBI Taxonomy" id="563177"/>
    <lineage>
        <taxon>Archaea</taxon>
        <taxon>Thermoproteota</taxon>
        <taxon>Thermoprotei</taxon>
        <taxon>Sulfolobales</taxon>
        <taxon>Sulfolobaceae</taxon>
        <taxon>Acidianus</taxon>
    </lineage>
</organism>
<gene>
    <name evidence="8" type="primary">nfi</name>
    <name evidence="9" type="ORF">DDW13_02430</name>
</gene>
<dbReference type="InterPro" id="IPR007581">
    <property type="entry name" value="Endonuclease-V"/>
</dbReference>
<evidence type="ECO:0000256" key="7">
    <source>
        <dbReference type="ARBA" id="ARBA00022842"/>
    </source>
</evidence>
<dbReference type="EMBL" id="QEFD01000075">
    <property type="protein sequence ID" value="PVU76690.1"/>
    <property type="molecule type" value="Genomic_DNA"/>
</dbReference>
<evidence type="ECO:0000256" key="1">
    <source>
        <dbReference type="ARBA" id="ARBA00001835"/>
    </source>
</evidence>
<evidence type="ECO:0000256" key="4">
    <source>
        <dbReference type="ARBA" id="ARBA00022722"/>
    </source>
</evidence>
<dbReference type="GO" id="GO:0043737">
    <property type="term" value="F:deoxyribonuclease V activity"/>
    <property type="evidence" value="ECO:0007669"/>
    <property type="project" value="UniProtKB-UniRule"/>
</dbReference>
<feature type="binding site" evidence="8">
    <location>
        <position position="101"/>
    </location>
    <ligand>
        <name>Mg(2+)</name>
        <dbReference type="ChEBI" id="CHEBI:18420"/>
    </ligand>
</feature>
<evidence type="ECO:0000313" key="10">
    <source>
        <dbReference type="Proteomes" id="UP000245638"/>
    </source>
</evidence>
<evidence type="ECO:0000256" key="5">
    <source>
        <dbReference type="ARBA" id="ARBA00022759"/>
    </source>
</evidence>
<keyword evidence="5 8" id="KW-0255">Endonuclease</keyword>
<dbReference type="PANTHER" id="PTHR28511">
    <property type="entry name" value="ENDONUCLEASE V"/>
    <property type="match status" value="1"/>
</dbReference>
<keyword evidence="4 8" id="KW-0540">Nuclease</keyword>
<keyword evidence="8" id="KW-0227">DNA damage</keyword>
<sequence length="208" mass="23286">MWEKEDYLLNFLILFQRLIAKNVKLTHLGLENVKTLCAVDVAYDKEEGYAVAVKQEGDKIEYKVTRGKVTFPYIPGFLFMREAPIMIKAIEGYQCDLLLVDGHGLAHPRKSGIATVIGVLLDIPTMGIAKSKLAGDIVEENGIYYVVINGEKVGVKAGKYFYSPGNKTDLQDVIEMSKRGYPEILKIADKLSKQAKKDKNMSSDYKIC</sequence>
<keyword evidence="8" id="KW-0234">DNA repair</keyword>
<comment type="catalytic activity">
    <reaction evidence="1 8">
        <text>Endonucleolytic cleavage at apurinic or apyrimidinic sites to products with a 5'-phosphate.</text>
        <dbReference type="EC" id="3.1.21.7"/>
    </reaction>
</comment>
<comment type="similarity">
    <text evidence="8">Belongs to the endonuclease V family.</text>
</comment>
<dbReference type="Proteomes" id="UP000245638">
    <property type="component" value="Unassembled WGS sequence"/>
</dbReference>
<name>A0A2T9X9D6_9CREN</name>
<dbReference type="GO" id="GO:0000287">
    <property type="term" value="F:magnesium ion binding"/>
    <property type="evidence" value="ECO:0007669"/>
    <property type="project" value="UniProtKB-UniRule"/>
</dbReference>
<dbReference type="GO" id="GO:0003727">
    <property type="term" value="F:single-stranded RNA binding"/>
    <property type="evidence" value="ECO:0007669"/>
    <property type="project" value="TreeGrafter"/>
</dbReference>
<evidence type="ECO:0000256" key="8">
    <source>
        <dbReference type="HAMAP-Rule" id="MF_00801"/>
    </source>
</evidence>
<dbReference type="GO" id="GO:0005737">
    <property type="term" value="C:cytoplasm"/>
    <property type="evidence" value="ECO:0007669"/>
    <property type="project" value="UniProtKB-SubCell"/>
</dbReference>
<dbReference type="CDD" id="cd06559">
    <property type="entry name" value="Endonuclease_V"/>
    <property type="match status" value="1"/>
</dbReference>
<comment type="cofactor">
    <cofactor evidence="8">
        <name>Mg(2+)</name>
        <dbReference type="ChEBI" id="CHEBI:18420"/>
    </cofactor>
</comment>
<accession>A0A2T9X9D6</accession>
<reference evidence="9 10" key="1">
    <citation type="journal article" date="2015" name="Appl. Environ. Microbiol.">
        <title>Nanoarchaeota, Their Sulfolobales Host, and Nanoarchaeota Virus Distribution across Yellowstone National Park Hot Springs.</title>
        <authorList>
            <person name="Munson-McGee J.H."/>
            <person name="Field E.K."/>
            <person name="Bateson M."/>
            <person name="Rooney C."/>
            <person name="Stepanauskas R."/>
            <person name="Young M.J."/>
        </authorList>
    </citation>
    <scope>NUCLEOTIDE SEQUENCE [LARGE SCALE GENOMIC DNA]</scope>
    <source>
        <strain evidence="9">SCGC AC-742_N10</strain>
    </source>
</reference>
<comment type="function">
    <text evidence="8">DNA repair enzyme involved in the repair of deaminated bases. Selectively cleaves double-stranded DNA at the second phosphodiester bond 3' to a deoxyinosine leaving behind the intact lesion on the nicked DNA.</text>
</comment>
<dbReference type="Pfam" id="PF04493">
    <property type="entry name" value="Endonuclease_5"/>
    <property type="match status" value="1"/>
</dbReference>
<dbReference type="HAMAP" id="MF_00801">
    <property type="entry name" value="Endonuclease_5"/>
    <property type="match status" value="1"/>
</dbReference>
<evidence type="ECO:0000256" key="6">
    <source>
        <dbReference type="ARBA" id="ARBA00022801"/>
    </source>
</evidence>
<dbReference type="AlphaFoldDB" id="A0A2T9X9D6"/>